<dbReference type="RefSeq" id="WP_155038925.1">
    <property type="nucleotide sequence ID" value="NZ_WMIG01000002.1"/>
</dbReference>
<dbReference type="Proteomes" id="UP000449846">
    <property type="component" value="Unassembled WGS sequence"/>
</dbReference>
<evidence type="ECO:0000313" key="1">
    <source>
        <dbReference type="EMBL" id="MTH58998.1"/>
    </source>
</evidence>
<keyword evidence="2" id="KW-1185">Reference proteome</keyword>
<organism evidence="1 2">
    <name type="scientific">Paracoccus litorisediminis</name>
    <dbReference type="NCBI Taxonomy" id="2006130"/>
    <lineage>
        <taxon>Bacteria</taxon>
        <taxon>Pseudomonadati</taxon>
        <taxon>Pseudomonadota</taxon>
        <taxon>Alphaproteobacteria</taxon>
        <taxon>Rhodobacterales</taxon>
        <taxon>Paracoccaceae</taxon>
        <taxon>Paracoccus</taxon>
    </lineage>
</organism>
<reference evidence="1 2" key="1">
    <citation type="submission" date="2019-11" db="EMBL/GenBank/DDBJ databases">
        <authorList>
            <person name="Dong K."/>
        </authorList>
    </citation>
    <scope>NUCLEOTIDE SEQUENCE [LARGE SCALE GENOMIC DNA]</scope>
    <source>
        <strain evidence="1 2">NBRC 112902</strain>
    </source>
</reference>
<dbReference type="EMBL" id="WMIG01000002">
    <property type="protein sequence ID" value="MTH58998.1"/>
    <property type="molecule type" value="Genomic_DNA"/>
</dbReference>
<dbReference type="AlphaFoldDB" id="A0A844HJ11"/>
<sequence>MDQTNIRTIVRSVERAAFAAFKTGADARTIGGIYDSTPVARQLWPNDPGPLAILTKAAVTPLTTAGVPDADRTLNPIGEFLSSLEQSAGAKLLRAGTFFNLSGYETAVIPYLPDDPTAAPWVAEGAPIPVRDYSLTAATVGPVKKAALLTVHTAEAGRMPSAEIVFTALLRRDAARALDAALFSDAAATADTPAGLLNGLTPLPEILPDTAEESLNANLAALAAAVTEAGGQDVVFITTPALAAKVWIRKPDLAARVWGSPALDAGMVIALDPTAFVAGFDPYPAIEVSTSATLHLEDTTPAQIGTAGTPNVVAAPVRSMFQTDTVGVRMVFEMAFAMGAPAIAFMEDVAW</sequence>
<gene>
    <name evidence="1" type="ORF">GL300_07210</name>
</gene>
<comment type="caution">
    <text evidence="1">The sequence shown here is derived from an EMBL/GenBank/DDBJ whole genome shotgun (WGS) entry which is preliminary data.</text>
</comment>
<dbReference type="SUPFAM" id="SSF56563">
    <property type="entry name" value="Major capsid protein gp5"/>
    <property type="match status" value="1"/>
</dbReference>
<accession>A0A844HJ11</accession>
<protein>
    <recommendedName>
        <fullName evidence="3">Phage major capsid protein</fullName>
    </recommendedName>
</protein>
<dbReference type="OrthoDB" id="8447267at2"/>
<proteinExistence type="predicted"/>
<evidence type="ECO:0000313" key="2">
    <source>
        <dbReference type="Proteomes" id="UP000449846"/>
    </source>
</evidence>
<name>A0A844HJ11_9RHOB</name>
<evidence type="ECO:0008006" key="3">
    <source>
        <dbReference type="Google" id="ProtNLM"/>
    </source>
</evidence>